<dbReference type="Proteomes" id="UP000588491">
    <property type="component" value="Unassembled WGS sequence"/>
</dbReference>
<evidence type="ECO:0000313" key="2">
    <source>
        <dbReference type="Proteomes" id="UP000588491"/>
    </source>
</evidence>
<comment type="caution">
    <text evidence="1">The sequence shown here is derived from an EMBL/GenBank/DDBJ whole genome shotgun (WGS) entry which is preliminary data.</text>
</comment>
<proteinExistence type="predicted"/>
<evidence type="ECO:0000313" key="1">
    <source>
        <dbReference type="EMBL" id="NMO77865.1"/>
    </source>
</evidence>
<dbReference type="EMBL" id="JABBPK010000001">
    <property type="protein sequence ID" value="NMO77865.1"/>
    <property type="molecule type" value="Genomic_DNA"/>
</dbReference>
<gene>
    <name evidence="1" type="ORF">HHU08_12740</name>
</gene>
<protein>
    <submittedName>
        <fullName evidence="1">Uncharacterized protein</fullName>
    </submittedName>
</protein>
<reference evidence="1 2" key="1">
    <citation type="submission" date="2020-04" db="EMBL/GenBank/DDBJ databases">
        <title>Bacillus sp. UniB3 isolated from commercial digestive syrup.</title>
        <authorList>
            <person name="Thorat V."/>
            <person name="Kirdat K."/>
            <person name="Tiwarekar B."/>
            <person name="Yadav A."/>
        </authorList>
    </citation>
    <scope>NUCLEOTIDE SEQUENCE [LARGE SCALE GENOMIC DNA]</scope>
    <source>
        <strain evidence="1 2">UniB3</strain>
    </source>
</reference>
<organism evidence="1 2">
    <name type="scientific">Niallia alba</name>
    <dbReference type="NCBI Taxonomy" id="2729105"/>
    <lineage>
        <taxon>Bacteria</taxon>
        <taxon>Bacillati</taxon>
        <taxon>Bacillota</taxon>
        <taxon>Bacilli</taxon>
        <taxon>Bacillales</taxon>
        <taxon>Bacillaceae</taxon>
        <taxon>Niallia</taxon>
    </lineage>
</organism>
<dbReference type="AlphaFoldDB" id="A0A7Y0K9Y0"/>
<sequence length="66" mass="7384">MDISQNSDISANTAWISAKISIYQPTLLGYQPKFRYISQHNLDISQNSDISANTTWISDKASPLHS</sequence>
<keyword evidence="2" id="KW-1185">Reference proteome</keyword>
<name>A0A7Y0K9Y0_9BACI</name>
<accession>A0A7Y0K9Y0</accession>